<dbReference type="PANTHER" id="PTHR11911:SF85">
    <property type="entry name" value="INOSINE-5'-MONOPHOSPHATE DEHYDROGENASE"/>
    <property type="match status" value="1"/>
</dbReference>
<dbReference type="EC" id="1.-.-.-" evidence="5"/>
<evidence type="ECO:0000313" key="5">
    <source>
        <dbReference type="EMBL" id="AQQ14450.1"/>
    </source>
</evidence>
<dbReference type="InterPro" id="IPR001093">
    <property type="entry name" value="IMP_DH_GMPRt"/>
</dbReference>
<organism evidence="5 6">
    <name type="scientific">Corynebacterium glaucum</name>
    <dbReference type="NCBI Taxonomy" id="187491"/>
    <lineage>
        <taxon>Bacteria</taxon>
        <taxon>Bacillati</taxon>
        <taxon>Actinomycetota</taxon>
        <taxon>Actinomycetes</taxon>
        <taxon>Mycobacteriales</taxon>
        <taxon>Corynebacteriaceae</taxon>
        <taxon>Corynebacterium</taxon>
    </lineage>
</organism>
<dbReference type="OrthoDB" id="9805398at2"/>
<evidence type="ECO:0000259" key="4">
    <source>
        <dbReference type="Pfam" id="PF00478"/>
    </source>
</evidence>
<dbReference type="KEGG" id="cgv:CGLAU_02325"/>
<evidence type="ECO:0000256" key="1">
    <source>
        <dbReference type="ARBA" id="ARBA00005502"/>
    </source>
</evidence>
<dbReference type="PANTHER" id="PTHR11911">
    <property type="entry name" value="INOSINE-5-MONOPHOSPHATE DEHYDROGENASE RELATED"/>
    <property type="match status" value="1"/>
</dbReference>
<dbReference type="InterPro" id="IPR005990">
    <property type="entry name" value="IMP_DH"/>
</dbReference>
<dbReference type="InterPro" id="IPR013785">
    <property type="entry name" value="Aldolase_TIM"/>
</dbReference>
<dbReference type="GO" id="GO:0006183">
    <property type="term" value="P:GTP biosynthetic process"/>
    <property type="evidence" value="ECO:0007669"/>
    <property type="project" value="TreeGrafter"/>
</dbReference>
<keyword evidence="3" id="KW-0520">NAD</keyword>
<comment type="similarity">
    <text evidence="1">Belongs to the IMPDH/GMPR family.</text>
</comment>
<dbReference type="NCBIfam" id="TIGR01304">
    <property type="entry name" value="IMP_DH_rel_2"/>
    <property type="match status" value="1"/>
</dbReference>
<protein>
    <submittedName>
        <fullName evidence="5">Putative oxidoreductase</fullName>
        <ecNumber evidence="5">1.-.-.-</ecNumber>
    </submittedName>
</protein>
<dbReference type="EMBL" id="CP019688">
    <property type="protein sequence ID" value="AQQ14450.1"/>
    <property type="molecule type" value="Genomic_DNA"/>
</dbReference>
<dbReference type="RefSeq" id="WP_095659296.1">
    <property type="nucleotide sequence ID" value="NZ_CP019688.1"/>
</dbReference>
<dbReference type="AlphaFoldDB" id="A0A1Q2HUH6"/>
<dbReference type="GO" id="GO:0003938">
    <property type="term" value="F:IMP dehydrogenase activity"/>
    <property type="evidence" value="ECO:0007669"/>
    <property type="project" value="InterPro"/>
</dbReference>
<reference evidence="5 6" key="1">
    <citation type="submission" date="2016-12" db="EMBL/GenBank/DDBJ databases">
        <authorList>
            <person name="Song W.-J."/>
            <person name="Kurnit D.M."/>
        </authorList>
    </citation>
    <scope>NUCLEOTIDE SEQUENCE [LARGE SCALE GENOMIC DNA]</scope>
    <source>
        <strain evidence="5 6">DSM 30827</strain>
    </source>
</reference>
<dbReference type="Proteomes" id="UP000217209">
    <property type="component" value="Chromosome"/>
</dbReference>
<proteinExistence type="inferred from homology"/>
<sequence length="387" mass="41519">MRDYVEIGIGREARRAYSLDDVALVPARRTRSSQDVDLEWHFDAYSLESPILSHPTDALASPEFVIEMGKQGGLGVIDAEGLWGRHASFEDAVREVVDANSPLRQAFDPRELDEMLNTMHQATATLQRLHAAELDRDLLSERIAQVRDSGVTVAVRVSPQNARELAPVVIAAGAEILFIQGTLISAEHVQQGGEPLNLKEFVGSLDVPVVAGGVFDYSTATHLMRSGVAGVIVGSGDTHHSQAVRVPLATAIADVAAARRDYLDETEGRYVHLIADADVNNANGIAVALACGADAVMTGRAFSYASEAAAGGLYWEAQAAHPRNPRGSVQDVAFGPRQPLEVVLHGPSSNPHGALNLIGGLRRVMAKCGYTTVKDFHKVPLTVRPTY</sequence>
<dbReference type="Pfam" id="PF00478">
    <property type="entry name" value="IMPDH"/>
    <property type="match status" value="1"/>
</dbReference>
<evidence type="ECO:0000313" key="6">
    <source>
        <dbReference type="Proteomes" id="UP000217209"/>
    </source>
</evidence>
<gene>
    <name evidence="5" type="ORF">CGLAU_02325</name>
</gene>
<dbReference type="Gene3D" id="3.20.20.70">
    <property type="entry name" value="Aldolase class I"/>
    <property type="match status" value="1"/>
</dbReference>
<evidence type="ECO:0000256" key="3">
    <source>
        <dbReference type="ARBA" id="ARBA00023027"/>
    </source>
</evidence>
<keyword evidence="2 5" id="KW-0560">Oxidoreductase</keyword>
<feature type="domain" description="IMP dehydrogenase/GMP reductase" evidence="4">
    <location>
        <begin position="17"/>
        <end position="319"/>
    </location>
</feature>
<accession>A0A1Q2HUH6</accession>
<dbReference type="InterPro" id="IPR005992">
    <property type="entry name" value="IMP_DH-rel2"/>
</dbReference>
<keyword evidence="6" id="KW-1185">Reference proteome</keyword>
<dbReference type="SUPFAM" id="SSF51412">
    <property type="entry name" value="Inosine monophosphate dehydrogenase (IMPDH)"/>
    <property type="match status" value="1"/>
</dbReference>
<dbReference type="SMART" id="SM01240">
    <property type="entry name" value="IMPDH"/>
    <property type="match status" value="1"/>
</dbReference>
<evidence type="ECO:0000256" key="2">
    <source>
        <dbReference type="ARBA" id="ARBA00023002"/>
    </source>
</evidence>
<name>A0A1Q2HUH6_9CORY</name>